<dbReference type="SUPFAM" id="SSF47336">
    <property type="entry name" value="ACP-like"/>
    <property type="match status" value="1"/>
</dbReference>
<comment type="caution">
    <text evidence="5">The sequence shown here is derived from an EMBL/GenBank/DDBJ whole genome shotgun (WGS) entry which is preliminary data.</text>
</comment>
<keyword evidence="3" id="KW-0597">Phosphoprotein</keyword>
<dbReference type="PROSITE" id="PS00455">
    <property type="entry name" value="AMP_BINDING"/>
    <property type="match status" value="1"/>
</dbReference>
<accession>A0ABW2TS00</accession>
<evidence type="ECO:0000259" key="4">
    <source>
        <dbReference type="PROSITE" id="PS50075"/>
    </source>
</evidence>
<dbReference type="PANTHER" id="PTHR45527">
    <property type="entry name" value="NONRIBOSOMAL PEPTIDE SYNTHETASE"/>
    <property type="match status" value="1"/>
</dbReference>
<dbReference type="CDD" id="cd19540">
    <property type="entry name" value="LCL_NRPS-like"/>
    <property type="match status" value="2"/>
</dbReference>
<dbReference type="SUPFAM" id="SSF52777">
    <property type="entry name" value="CoA-dependent acyltransferases"/>
    <property type="match status" value="4"/>
</dbReference>
<dbReference type="InterPro" id="IPR009081">
    <property type="entry name" value="PP-bd_ACP"/>
</dbReference>
<dbReference type="SMART" id="SM00823">
    <property type="entry name" value="PKS_PP"/>
    <property type="match status" value="1"/>
</dbReference>
<dbReference type="Pfam" id="PF00668">
    <property type="entry name" value="Condensation"/>
    <property type="match status" value="2"/>
</dbReference>
<dbReference type="Gene3D" id="3.40.50.980">
    <property type="match status" value="2"/>
</dbReference>
<dbReference type="InterPro" id="IPR036736">
    <property type="entry name" value="ACP-like_sf"/>
</dbReference>
<dbReference type="Pfam" id="PF00501">
    <property type="entry name" value="AMP-binding"/>
    <property type="match status" value="1"/>
</dbReference>
<dbReference type="PANTHER" id="PTHR45527:SF14">
    <property type="entry name" value="PLIPASTATIN SYNTHASE SUBUNIT B"/>
    <property type="match status" value="1"/>
</dbReference>
<keyword evidence="2" id="KW-0596">Phosphopantetheine</keyword>
<dbReference type="InterPro" id="IPR020806">
    <property type="entry name" value="PKS_PP-bd"/>
</dbReference>
<evidence type="ECO:0000256" key="1">
    <source>
        <dbReference type="ARBA" id="ARBA00001957"/>
    </source>
</evidence>
<dbReference type="Gene3D" id="1.10.1200.10">
    <property type="entry name" value="ACP-like"/>
    <property type="match status" value="1"/>
</dbReference>
<name>A0ABW2TS00_9PSEU</name>
<evidence type="ECO:0000313" key="6">
    <source>
        <dbReference type="Proteomes" id="UP001596512"/>
    </source>
</evidence>
<dbReference type="Pfam" id="PF00550">
    <property type="entry name" value="PP-binding"/>
    <property type="match status" value="1"/>
</dbReference>
<organism evidence="5 6">
    <name type="scientific">Actinokineospora soli</name>
    <dbReference type="NCBI Taxonomy" id="1048753"/>
    <lineage>
        <taxon>Bacteria</taxon>
        <taxon>Bacillati</taxon>
        <taxon>Actinomycetota</taxon>
        <taxon>Actinomycetes</taxon>
        <taxon>Pseudonocardiales</taxon>
        <taxon>Pseudonocardiaceae</taxon>
        <taxon>Actinokineospora</taxon>
    </lineage>
</organism>
<dbReference type="EMBL" id="JBHTEY010000004">
    <property type="protein sequence ID" value="MFC7615775.1"/>
    <property type="molecule type" value="Genomic_DNA"/>
</dbReference>
<feature type="domain" description="Carrier" evidence="4">
    <location>
        <begin position="461"/>
        <end position="535"/>
    </location>
</feature>
<keyword evidence="6" id="KW-1185">Reference proteome</keyword>
<dbReference type="InterPro" id="IPR023213">
    <property type="entry name" value="CAT-like_dom_sf"/>
</dbReference>
<gene>
    <name evidence="5" type="ORF">ACFQV2_22075</name>
</gene>
<dbReference type="Gene3D" id="3.30.559.10">
    <property type="entry name" value="Chloramphenicol acetyltransferase-like domain"/>
    <property type="match status" value="2"/>
</dbReference>
<protein>
    <submittedName>
        <fullName evidence="5">Condensation domain-containing protein</fullName>
    </submittedName>
</protein>
<sequence>MIPLSFAQRRLWFVNRLEGPNPAYNVPVVLRLTGALDRAALAAALADLVERHEVLRTVYPSVDGEPCQRVLPEHRPELVVVDGGAGVDEFANEPFDVAVDPPIRVRLFAEGPERHTLVVLLHHIAADGWSMAPLMRDLATAYAARLDGAAPDWEPLPVQYADYTLWQQELLGDPADPDSVAAEQLGYWRDALAGAAPVLALPSDRPRPATPTGAGGRVVLHVDHTVHTGLLALARDRGATLFMALQAGLAAALGRIGGLTDVPIATAVAGRGDEALDDLIGFFVNTLVLRTDLSGDPAAADLVTRVRDTALAAYANQDLPFDLLVEGLNPERSLAHHPLVQVMLTLQNNETADAALPGLAVEEAPAALRTVKFDLSVSCVELPDGQGLGMWFEYAADLFDAGTAELFGAVFTRVLRAMAERPDAPLSAVALTDREQRHLAALPASTAVAPTAVVVEPEPVAELTPRQEILLGLFSDALGKPVGVGDNFFRSGGHSLLAVKLAGRVRAVLGVEIAVRDLFQAPTVAALDERIAVLSAPARPALVPVARPDQVPLSYAQRRLWFIDSMEGPNAAYNVPVVLRLPGGADPDALRAALADVVARHEVLRTIYPEIDGEPFQVVLDTDEARPELVVTDGDESTVAAALAHRFDLAGELPVRAWLVNGEVFVLLVHHIATDGTSTGPLLRDLATAYAARSAGAAPAWEPLPVQYADYALWQRDLLGDPSDPGSLAGQQLAYWRDALAGAPSVLELPLDRPRPETPSHRGGVVPFAIDADTAERLRAAAASAGATVFMTVQAAFAVLLSRVGAGEDVPVGTVVAGRADAAVEESVGFFTNTLVMRTDVSGDPTFTELLTRVRDFSLAAYAHQDLPFDLLVEALNPVRSSSCHPLFQVMLVQQTGGELPFGTLPDGAGDTGRVAKFDLTVAIREEGGAIAGLLEYAADLFDERTAAALAERLVRVVEAVAAAPDRPLSAVEVMSADERKRVLGWSQPAPAEPVLSAPSLAALFAERAVATPDAVAVTCGPDALTYRELASRANRLARKLIADGIGPEDRVALLLPRSLDQVVAIVAVATAGAAYVPVDLTSPRERVEHVLSDSAPGCLLTTAELAGGDWSCPVYTVDAPDFPDAPVTDADRVRPLTDAHAAYVIYTSGSTGKPKGAVITHRNVLRLFDSTDAWFGFGADDVWTMFHSYAFDFSVWEMWGALLYGGRLVVVPFEVSRSPHEFRRLLSDEGVTVLNQTPSAFYQLIEADRDVDLPLALRWVVFGGEALEPAKLRDWYARHTAPVLINMYGITETTVHVSYFALTGPEDVGIGVPIPDLRIYVLDERLRPVPPGVTGEMYVVGEGLAAATSSGAG</sequence>
<reference evidence="6" key="1">
    <citation type="journal article" date="2019" name="Int. J. Syst. Evol. Microbiol.">
        <title>The Global Catalogue of Microorganisms (GCM) 10K type strain sequencing project: providing services to taxonomists for standard genome sequencing and annotation.</title>
        <authorList>
            <consortium name="The Broad Institute Genomics Platform"/>
            <consortium name="The Broad Institute Genome Sequencing Center for Infectious Disease"/>
            <person name="Wu L."/>
            <person name="Ma J."/>
        </authorList>
    </citation>
    <scope>NUCLEOTIDE SEQUENCE [LARGE SCALE GENOMIC DNA]</scope>
    <source>
        <strain evidence="6">JCM 17695</strain>
    </source>
</reference>
<dbReference type="InterPro" id="IPR006162">
    <property type="entry name" value="Ppantetheine_attach_site"/>
</dbReference>
<dbReference type="PROSITE" id="PS50075">
    <property type="entry name" value="CARRIER"/>
    <property type="match status" value="1"/>
</dbReference>
<dbReference type="InterPro" id="IPR001242">
    <property type="entry name" value="Condensation_dom"/>
</dbReference>
<dbReference type="InterPro" id="IPR000873">
    <property type="entry name" value="AMP-dep_synth/lig_dom"/>
</dbReference>
<evidence type="ECO:0000256" key="3">
    <source>
        <dbReference type="ARBA" id="ARBA00022553"/>
    </source>
</evidence>
<dbReference type="Gene3D" id="3.30.559.30">
    <property type="entry name" value="Nonribosomal peptide synthetase, condensation domain"/>
    <property type="match status" value="2"/>
</dbReference>
<evidence type="ECO:0000256" key="2">
    <source>
        <dbReference type="ARBA" id="ARBA00022450"/>
    </source>
</evidence>
<dbReference type="Proteomes" id="UP001596512">
    <property type="component" value="Unassembled WGS sequence"/>
</dbReference>
<dbReference type="SUPFAM" id="SSF56801">
    <property type="entry name" value="Acetyl-CoA synthetase-like"/>
    <property type="match status" value="1"/>
</dbReference>
<proteinExistence type="predicted"/>
<evidence type="ECO:0000313" key="5">
    <source>
        <dbReference type="EMBL" id="MFC7615775.1"/>
    </source>
</evidence>
<comment type="cofactor">
    <cofactor evidence="1">
        <name>pantetheine 4'-phosphate</name>
        <dbReference type="ChEBI" id="CHEBI:47942"/>
    </cofactor>
</comment>
<dbReference type="Gene3D" id="2.30.38.10">
    <property type="entry name" value="Luciferase, Domain 3"/>
    <property type="match status" value="1"/>
</dbReference>
<dbReference type="InterPro" id="IPR020845">
    <property type="entry name" value="AMP-binding_CS"/>
</dbReference>
<dbReference type="PROSITE" id="PS00012">
    <property type="entry name" value="PHOSPHOPANTETHEINE"/>
    <property type="match status" value="1"/>
</dbReference>